<dbReference type="InterPro" id="IPR036389">
    <property type="entry name" value="RNase_III_sf"/>
</dbReference>
<dbReference type="SMART" id="SM00487">
    <property type="entry name" value="DEXDc"/>
    <property type="match status" value="1"/>
</dbReference>
<keyword evidence="10" id="KW-0862">Zinc</keyword>
<evidence type="ECO:0000256" key="2">
    <source>
        <dbReference type="ARBA" id="ARBA00001946"/>
    </source>
</evidence>
<dbReference type="SUPFAM" id="SSF69065">
    <property type="entry name" value="RNase III domain-like"/>
    <property type="match status" value="2"/>
</dbReference>
<feature type="domain" description="Helicase ATP-binding" evidence="21">
    <location>
        <begin position="119"/>
        <end position="301"/>
    </location>
</feature>
<dbReference type="Pfam" id="PF03368">
    <property type="entry name" value="Dicer_dimer"/>
    <property type="match status" value="1"/>
</dbReference>
<dbReference type="InterPro" id="IPR003100">
    <property type="entry name" value="PAZ_dom"/>
</dbReference>
<name>A0A4S8ZFJ4_AURPU</name>
<evidence type="ECO:0000256" key="16">
    <source>
        <dbReference type="ARBA" id="ARBA00035116"/>
    </source>
</evidence>
<feature type="domain" description="PAZ" evidence="20">
    <location>
        <begin position="875"/>
        <end position="1006"/>
    </location>
</feature>
<dbReference type="Proteomes" id="UP000310421">
    <property type="component" value="Unassembled WGS sequence"/>
</dbReference>
<dbReference type="PANTHER" id="PTHR14950">
    <property type="entry name" value="DICER-RELATED"/>
    <property type="match status" value="1"/>
</dbReference>
<dbReference type="InterPro" id="IPR056755">
    <property type="entry name" value="DSRM_2"/>
</dbReference>
<evidence type="ECO:0000259" key="23">
    <source>
        <dbReference type="PROSITE" id="PS51327"/>
    </source>
</evidence>
<dbReference type="FunFam" id="3.40.50.300:FF:000628">
    <property type="entry name" value="Endoribonuclease Dicer"/>
    <property type="match status" value="1"/>
</dbReference>
<dbReference type="GO" id="GO:0003723">
    <property type="term" value="F:RNA binding"/>
    <property type="evidence" value="ECO:0007669"/>
    <property type="project" value="UniProtKB-UniRule"/>
</dbReference>
<dbReference type="SMART" id="SM00535">
    <property type="entry name" value="RIBOc"/>
    <property type="match status" value="2"/>
</dbReference>
<feature type="region of interest" description="Disordered" evidence="18">
    <location>
        <begin position="16"/>
        <end position="50"/>
    </location>
</feature>
<evidence type="ECO:0000256" key="4">
    <source>
        <dbReference type="ARBA" id="ARBA00022721"/>
    </source>
</evidence>
<dbReference type="CDD" id="cd18802">
    <property type="entry name" value="SF2_C_dicer"/>
    <property type="match status" value="1"/>
</dbReference>
<dbReference type="InterPro" id="IPR027417">
    <property type="entry name" value="P-loop_NTPase"/>
</dbReference>
<keyword evidence="9" id="KW-0347">Helicase</keyword>
<accession>A0A4S8ZFJ4</accession>
<dbReference type="SUPFAM" id="SSF52540">
    <property type="entry name" value="P-loop containing nucleoside triphosphate hydrolases"/>
    <property type="match status" value="1"/>
</dbReference>
<dbReference type="CDD" id="cd18034">
    <property type="entry name" value="DEXHc_dicer"/>
    <property type="match status" value="1"/>
</dbReference>
<dbReference type="GO" id="GO:0050688">
    <property type="term" value="P:regulation of defense response to virus"/>
    <property type="evidence" value="ECO:0007669"/>
    <property type="project" value="UniProtKB-KW"/>
</dbReference>
<organism evidence="24 25">
    <name type="scientific">Aureobasidium pullulans</name>
    <name type="common">Black yeast</name>
    <name type="synonym">Pullularia pullulans</name>
    <dbReference type="NCBI Taxonomy" id="5580"/>
    <lineage>
        <taxon>Eukaryota</taxon>
        <taxon>Fungi</taxon>
        <taxon>Dikarya</taxon>
        <taxon>Ascomycota</taxon>
        <taxon>Pezizomycotina</taxon>
        <taxon>Dothideomycetes</taxon>
        <taxon>Dothideomycetidae</taxon>
        <taxon>Dothideales</taxon>
        <taxon>Saccotheciaceae</taxon>
        <taxon>Aureobasidium</taxon>
    </lineage>
</organism>
<keyword evidence="13 17" id="KW-0694">RNA-binding</keyword>
<dbReference type="FunFam" id="1.10.1520.10:FF:000015">
    <property type="entry name" value="Dicer-like protein 1"/>
    <property type="match status" value="1"/>
</dbReference>
<dbReference type="GO" id="GO:0004525">
    <property type="term" value="F:ribonuclease III activity"/>
    <property type="evidence" value="ECO:0007669"/>
    <property type="project" value="InterPro"/>
</dbReference>
<evidence type="ECO:0000256" key="1">
    <source>
        <dbReference type="ARBA" id="ARBA00001936"/>
    </source>
</evidence>
<dbReference type="PROSITE" id="PS51327">
    <property type="entry name" value="DICER_DSRBF"/>
    <property type="match status" value="1"/>
</dbReference>
<dbReference type="Pfam" id="PF24995">
    <property type="entry name" value="DSRM_2"/>
    <property type="match status" value="1"/>
</dbReference>
<dbReference type="GO" id="GO:0005737">
    <property type="term" value="C:cytoplasm"/>
    <property type="evidence" value="ECO:0007669"/>
    <property type="project" value="TreeGrafter"/>
</dbReference>
<keyword evidence="6" id="KW-0677">Repeat</keyword>
<feature type="compositionally biased region" description="Basic and acidic residues" evidence="18">
    <location>
        <begin position="29"/>
        <end position="38"/>
    </location>
</feature>
<dbReference type="Gene3D" id="3.30.160.380">
    <property type="entry name" value="Dicer dimerisation domain"/>
    <property type="match status" value="1"/>
</dbReference>
<evidence type="ECO:0000256" key="17">
    <source>
        <dbReference type="PROSITE-ProRule" id="PRU00657"/>
    </source>
</evidence>
<reference evidence="24 25" key="1">
    <citation type="submission" date="2018-10" db="EMBL/GenBank/DDBJ databases">
        <title>Fifty Aureobasidium pullulans genomes reveal a recombining polyextremotolerant generalist.</title>
        <authorList>
            <person name="Gostincar C."/>
            <person name="Turk M."/>
            <person name="Zajc J."/>
            <person name="Gunde-Cimerman N."/>
        </authorList>
    </citation>
    <scope>NUCLEOTIDE SEQUENCE [LARGE SCALE GENOMIC DNA]</scope>
    <source>
        <strain evidence="24 25">EXF-10751</strain>
    </source>
</reference>
<dbReference type="CDD" id="cd00593">
    <property type="entry name" value="RIBOc"/>
    <property type="match status" value="2"/>
</dbReference>
<keyword evidence="5" id="KW-0479">Metal-binding</keyword>
<proteinExistence type="inferred from homology"/>
<evidence type="ECO:0000256" key="10">
    <source>
        <dbReference type="ARBA" id="ARBA00022833"/>
    </source>
</evidence>
<evidence type="ECO:0000313" key="24">
    <source>
        <dbReference type="EMBL" id="THW64576.1"/>
    </source>
</evidence>
<dbReference type="Gene3D" id="3.40.50.300">
    <property type="entry name" value="P-loop containing nucleotide triphosphate hydrolases"/>
    <property type="match status" value="2"/>
</dbReference>
<dbReference type="Gene3D" id="1.10.1520.10">
    <property type="entry name" value="Ribonuclease III domain"/>
    <property type="match status" value="2"/>
</dbReference>
<dbReference type="FunFam" id="1.10.1520.10:FF:000026">
    <property type="entry name" value="Dicer-like protein 1"/>
    <property type="match status" value="1"/>
</dbReference>
<evidence type="ECO:0000256" key="13">
    <source>
        <dbReference type="ARBA" id="ARBA00022884"/>
    </source>
</evidence>
<evidence type="ECO:0000256" key="8">
    <source>
        <dbReference type="ARBA" id="ARBA00022801"/>
    </source>
</evidence>
<dbReference type="InterPro" id="IPR011545">
    <property type="entry name" value="DEAD/DEAH_box_helicase_dom"/>
</dbReference>
<dbReference type="Pfam" id="PF00270">
    <property type="entry name" value="DEAD"/>
    <property type="match status" value="1"/>
</dbReference>
<gene>
    <name evidence="24" type="ORF">D6D20_02766</name>
</gene>
<keyword evidence="14" id="KW-0051">Antiviral defense</keyword>
<keyword evidence="11" id="KW-0067">ATP-binding</keyword>
<dbReference type="SMART" id="SM00490">
    <property type="entry name" value="HELICc"/>
    <property type="match status" value="1"/>
</dbReference>
<dbReference type="InterPro" id="IPR005034">
    <property type="entry name" value="Dicer_dimerisation"/>
</dbReference>
<keyword evidence="12" id="KW-0460">Magnesium</keyword>
<evidence type="ECO:0000256" key="6">
    <source>
        <dbReference type="ARBA" id="ARBA00022737"/>
    </source>
</evidence>
<keyword evidence="15" id="KW-0464">Manganese</keyword>
<dbReference type="PROSITE" id="PS51194">
    <property type="entry name" value="HELICASE_CTER"/>
    <property type="match status" value="1"/>
</dbReference>
<evidence type="ECO:0000256" key="18">
    <source>
        <dbReference type="SAM" id="MobiDB-lite"/>
    </source>
</evidence>
<comment type="caution">
    <text evidence="24">The sequence shown here is derived from an EMBL/GenBank/DDBJ whole genome shotgun (WGS) entry which is preliminary data.</text>
</comment>
<evidence type="ECO:0000256" key="14">
    <source>
        <dbReference type="ARBA" id="ARBA00023118"/>
    </source>
</evidence>
<dbReference type="GO" id="GO:0051607">
    <property type="term" value="P:defense response to virus"/>
    <property type="evidence" value="ECO:0007669"/>
    <property type="project" value="UniProtKB-KW"/>
</dbReference>
<evidence type="ECO:0000259" key="19">
    <source>
        <dbReference type="PROSITE" id="PS50142"/>
    </source>
</evidence>
<evidence type="ECO:0000259" key="22">
    <source>
        <dbReference type="PROSITE" id="PS51194"/>
    </source>
</evidence>
<dbReference type="Pfam" id="PF00636">
    <property type="entry name" value="Ribonuclease_3"/>
    <property type="match status" value="2"/>
</dbReference>
<evidence type="ECO:0000256" key="11">
    <source>
        <dbReference type="ARBA" id="ARBA00022840"/>
    </source>
</evidence>
<dbReference type="PROSITE" id="PS50142">
    <property type="entry name" value="RNASE_3_2"/>
    <property type="match status" value="2"/>
</dbReference>
<dbReference type="GO" id="GO:0030422">
    <property type="term" value="P:siRNA processing"/>
    <property type="evidence" value="ECO:0007669"/>
    <property type="project" value="TreeGrafter"/>
</dbReference>
<dbReference type="SUPFAM" id="SSF54768">
    <property type="entry name" value="dsRNA-binding domain-like"/>
    <property type="match status" value="1"/>
</dbReference>
<dbReference type="InterPro" id="IPR038248">
    <property type="entry name" value="Dicer_dimer_sf"/>
</dbReference>
<dbReference type="EMBL" id="QZAN01000019">
    <property type="protein sequence ID" value="THW64576.1"/>
    <property type="molecule type" value="Genomic_DNA"/>
</dbReference>
<dbReference type="GO" id="GO:0046872">
    <property type="term" value="F:metal ion binding"/>
    <property type="evidence" value="ECO:0007669"/>
    <property type="project" value="UniProtKB-KW"/>
</dbReference>
<feature type="domain" description="RNase III" evidence="19">
    <location>
        <begin position="1246"/>
        <end position="1398"/>
    </location>
</feature>
<feature type="domain" description="Dicer dsRNA-binding fold" evidence="23">
    <location>
        <begin position="636"/>
        <end position="726"/>
    </location>
</feature>
<evidence type="ECO:0000256" key="12">
    <source>
        <dbReference type="ARBA" id="ARBA00022842"/>
    </source>
</evidence>
<feature type="domain" description="Helicase C-terminal" evidence="22">
    <location>
        <begin position="438"/>
        <end position="604"/>
    </location>
</feature>
<evidence type="ECO:0000259" key="20">
    <source>
        <dbReference type="PROSITE" id="PS50821"/>
    </source>
</evidence>
<dbReference type="PANTHER" id="PTHR14950:SF62">
    <property type="entry name" value="DICER-LIKE PROTEIN 1"/>
    <property type="match status" value="1"/>
</dbReference>
<keyword evidence="7" id="KW-0547">Nucleotide-binding</keyword>
<comment type="similarity">
    <text evidence="16 17">Belongs to the helicase family. Dicer subfamily.</text>
</comment>
<dbReference type="InterPro" id="IPR001650">
    <property type="entry name" value="Helicase_C-like"/>
</dbReference>
<comment type="cofactor">
    <cofactor evidence="1">
        <name>Mn(2+)</name>
        <dbReference type="ChEBI" id="CHEBI:29035"/>
    </cofactor>
</comment>
<evidence type="ECO:0000256" key="5">
    <source>
        <dbReference type="ARBA" id="ARBA00022723"/>
    </source>
</evidence>
<dbReference type="GO" id="GO:0005524">
    <property type="term" value="F:ATP binding"/>
    <property type="evidence" value="ECO:0007669"/>
    <property type="project" value="UniProtKB-KW"/>
</dbReference>
<dbReference type="InterPro" id="IPR000999">
    <property type="entry name" value="RNase_III_dom"/>
</dbReference>
<evidence type="ECO:0000259" key="21">
    <source>
        <dbReference type="PROSITE" id="PS51192"/>
    </source>
</evidence>
<dbReference type="PROSITE" id="PS51192">
    <property type="entry name" value="HELICASE_ATP_BIND_1"/>
    <property type="match status" value="1"/>
</dbReference>
<evidence type="ECO:0000256" key="9">
    <source>
        <dbReference type="ARBA" id="ARBA00022806"/>
    </source>
</evidence>
<protein>
    <recommendedName>
        <fullName evidence="3">Dicer-like protein 1</fullName>
    </recommendedName>
</protein>
<dbReference type="PROSITE" id="PS50821">
    <property type="entry name" value="PAZ"/>
    <property type="match status" value="1"/>
</dbReference>
<dbReference type="Pfam" id="PF00271">
    <property type="entry name" value="Helicase_C"/>
    <property type="match status" value="1"/>
</dbReference>
<evidence type="ECO:0000313" key="25">
    <source>
        <dbReference type="Proteomes" id="UP000310421"/>
    </source>
</evidence>
<dbReference type="PROSITE" id="PS00517">
    <property type="entry name" value="RNASE_3_1"/>
    <property type="match status" value="1"/>
</dbReference>
<dbReference type="CDD" id="cd00048">
    <property type="entry name" value="DSRM_SF"/>
    <property type="match status" value="1"/>
</dbReference>
<dbReference type="InterPro" id="IPR014001">
    <property type="entry name" value="Helicase_ATP-bd"/>
</dbReference>
<sequence>MCLLYRVDQPISSPQAVSHLSMAASPSLEKSHNNHPDSESDGEADVDTTPIALSSTEKRRTRKFRFQSWLQSAAIKDIRKVAQEVNRATADEELSIRELLASQETTQIITTPREYQLDLYQRAIHQNTIAVLDTGSGKTLIAVLLLRHTIEQELQARLEGQPHRISFFLVPSVPLVFQQFAVLERNLDYDVDRLCGAMMTDKWSKQVWEERFAKTHVIVCTPDVLKSCLSCSFISMRQINLLVFDEAHHAKKGHAYAQIIKDFYLTDVDEGARPRIFGMTASPVDARVDVRQAARDLENILNSKIATARDLALLQNAVTKPDEKILSYTTSPAIPAPSQLYQDLKNHFGSVRFLDDIFERAVKIRSHLGEWCADRYWGFALAEERSKKLESRVEKAARMNGSTDEADLEVKQIRKAMDMVTNHDFGRPRADLSDLSNKVQQLYNYLGHHYERPSDYRCIVFVEQRSTAYLLHKVFDTIGSTHLSAGLLIGAGNGRLDDVQSTFRNQVVTLIKFRKGELNCLFATSVAEEGLDIPDCNLVVRFDICKTMIQYVQSRGRARHKNSKFLHMREVNNWDHDTILSENRGAEHVMRSFCEALPADRQLEGDHDMTFTQDMVSLYPTHVVPSTGAKITFGSALQILSHFVDSLPKEGEEALQPTYITTNQGGRFVCEVIIPDPSPVRSSIGDPMTKKSLAKRSAAFKACKELVMSKHLDPNLVPIYTKKLPSMRNAALALSSKQSDMYDLRIKPHIWDDGRNSVPTTVYLTHLNMPQGLERPHQPLFLVTRKPMPNFPEFPLFLNDARRTDVKLTSFATACQVTEVELAKFTLFTLRIFKDLFNKTYEFDVMNTPYWLIPSGQSNQFPDAKADPFQLIDWATVDYVYENDKGFQWSPGMPGSFLVDKFYVDQWDGGRRFYSSRVAPEYKPSDPVPEGCIASKRQTDIIDYTVSLWQKTHKEKKTCWNPNQPVLEGEKILHRRNMLAEPTNKEEQERSKTRSFICPEPLIISSLPTPVVATCYVFPAIIHRIDDYLIAMETCEELDLTVDLPLALEAITKDSDNTEEHQNHERINFQRGMGKNYERLEFLGDCFLKMATSISTFTQNPNDNEFDFHVKRMLLLCNQNLFNTAQKLRLYENIRSSSFSRRTWYPSNLKLLQGKGANKNGSESMKHALGDKTIADVCEALMGAAFLTHDKPGKWRPEHWRDAVKAVTKFVDSPDHTMMEWKDYSRTYEKPAYQVADARAANLELARRVEKEHAYHFRYPRLLQAAFHHPSYPNIWSAGIPSYQRLEFLGDSLLDMTSITHLFYNHPDKDPQWLTEHKMAMVSNQFLGAVCVRLGFWKHLLFNHDSLRQQIANYVTDITDAEAASHGAMDYWTTVKEGPKCLPDIVEAYVGAMFIDADFDYTVVQRFFDEHMKPFFTDMEIYDDYANNHPVTRLHNVMQKHFGCHEYNLFNSEETVDGMQPLFWSGVMIHDHEPIGVWRAKSGRYSNIKAAILAVEVLEGVAPYEFRAKYGCDCREDTDGGDEGSSTA</sequence>
<dbReference type="GO" id="GO:0004386">
    <property type="term" value="F:helicase activity"/>
    <property type="evidence" value="ECO:0007669"/>
    <property type="project" value="UniProtKB-KW"/>
</dbReference>
<comment type="cofactor">
    <cofactor evidence="2">
        <name>Mg(2+)</name>
        <dbReference type="ChEBI" id="CHEBI:18420"/>
    </cofactor>
</comment>
<evidence type="ECO:0000256" key="3">
    <source>
        <dbReference type="ARBA" id="ARBA00020797"/>
    </source>
</evidence>
<feature type="domain" description="RNase III" evidence="19">
    <location>
        <begin position="1038"/>
        <end position="1190"/>
    </location>
</feature>
<evidence type="ECO:0000256" key="7">
    <source>
        <dbReference type="ARBA" id="ARBA00022741"/>
    </source>
</evidence>
<dbReference type="GO" id="GO:0005634">
    <property type="term" value="C:nucleus"/>
    <property type="evidence" value="ECO:0007669"/>
    <property type="project" value="TreeGrafter"/>
</dbReference>
<evidence type="ECO:0000256" key="15">
    <source>
        <dbReference type="ARBA" id="ARBA00023211"/>
    </source>
</evidence>
<keyword evidence="4" id="KW-0930">Antiviral protein</keyword>
<keyword evidence="8" id="KW-0378">Hydrolase</keyword>